<dbReference type="Proteomes" id="UP001172159">
    <property type="component" value="Unassembled WGS sequence"/>
</dbReference>
<dbReference type="AlphaFoldDB" id="A0AA40BLH4"/>
<keyword evidence="3" id="KW-1185">Reference proteome</keyword>
<proteinExistence type="predicted"/>
<sequence length="170" mass="18506">MYAVHRASRPCHAVSKATVTTHAIVVNITLILLGGRRPAGLVKVWDVWGFPEIKSSSGVPGRAIPRNGSSVTPADELSKLSHMGEQAAGGCSWSVIAPIQRRKFHLGCLSACSIAYLKEQYAQQTGCKLGLSGLYYLPTYIPPFYLTIFGLYFRDLKKSPVKSLSLRLGL</sequence>
<name>A0AA40BLH4_9PEZI</name>
<reference evidence="2" key="1">
    <citation type="submission" date="2023-06" db="EMBL/GenBank/DDBJ databases">
        <title>Genome-scale phylogeny and comparative genomics of the fungal order Sordariales.</title>
        <authorList>
            <consortium name="Lawrence Berkeley National Laboratory"/>
            <person name="Hensen N."/>
            <person name="Bonometti L."/>
            <person name="Westerberg I."/>
            <person name="Brannstrom I.O."/>
            <person name="Guillou S."/>
            <person name="Cros-Aarteil S."/>
            <person name="Calhoun S."/>
            <person name="Haridas S."/>
            <person name="Kuo A."/>
            <person name="Mondo S."/>
            <person name="Pangilinan J."/>
            <person name="Riley R."/>
            <person name="Labutti K."/>
            <person name="Andreopoulos B."/>
            <person name="Lipzen A."/>
            <person name="Chen C."/>
            <person name="Yanf M."/>
            <person name="Daum C."/>
            <person name="Ng V."/>
            <person name="Clum A."/>
            <person name="Steindorff A."/>
            <person name="Ohm R."/>
            <person name="Martin F."/>
            <person name="Silar P."/>
            <person name="Natvig D."/>
            <person name="Lalanne C."/>
            <person name="Gautier V."/>
            <person name="Ament-Velasquez S.L."/>
            <person name="Kruys A."/>
            <person name="Hutchinson M.I."/>
            <person name="Powell A.J."/>
            <person name="Barry K."/>
            <person name="Miller A.N."/>
            <person name="Grigoriev I.V."/>
            <person name="Debuchy R."/>
            <person name="Gladieux P."/>
            <person name="Thoren M.H."/>
            <person name="Johannesson H."/>
        </authorList>
    </citation>
    <scope>NUCLEOTIDE SEQUENCE</scope>
    <source>
        <strain evidence="2">CBS 540.89</strain>
    </source>
</reference>
<evidence type="ECO:0000313" key="2">
    <source>
        <dbReference type="EMBL" id="KAK0736328.1"/>
    </source>
</evidence>
<evidence type="ECO:0000256" key="1">
    <source>
        <dbReference type="SAM" id="Phobius"/>
    </source>
</evidence>
<accession>A0AA40BLH4</accession>
<keyword evidence="1" id="KW-0472">Membrane</keyword>
<protein>
    <submittedName>
        <fullName evidence="2">Uncharacterized protein</fullName>
    </submittedName>
</protein>
<organism evidence="2 3">
    <name type="scientific">Apiosordaria backusii</name>
    <dbReference type="NCBI Taxonomy" id="314023"/>
    <lineage>
        <taxon>Eukaryota</taxon>
        <taxon>Fungi</taxon>
        <taxon>Dikarya</taxon>
        <taxon>Ascomycota</taxon>
        <taxon>Pezizomycotina</taxon>
        <taxon>Sordariomycetes</taxon>
        <taxon>Sordariomycetidae</taxon>
        <taxon>Sordariales</taxon>
        <taxon>Lasiosphaeriaceae</taxon>
        <taxon>Apiosordaria</taxon>
    </lineage>
</organism>
<keyword evidence="1" id="KW-1133">Transmembrane helix</keyword>
<comment type="caution">
    <text evidence="2">The sequence shown here is derived from an EMBL/GenBank/DDBJ whole genome shotgun (WGS) entry which is preliminary data.</text>
</comment>
<evidence type="ECO:0000313" key="3">
    <source>
        <dbReference type="Proteomes" id="UP001172159"/>
    </source>
</evidence>
<feature type="transmembrane region" description="Helical" evidence="1">
    <location>
        <begin position="133"/>
        <end position="153"/>
    </location>
</feature>
<keyword evidence="1" id="KW-0812">Transmembrane</keyword>
<gene>
    <name evidence="2" type="ORF">B0T21DRAFT_348405</name>
</gene>
<dbReference type="EMBL" id="JAUKTV010000006">
    <property type="protein sequence ID" value="KAK0736328.1"/>
    <property type="molecule type" value="Genomic_DNA"/>
</dbReference>